<comment type="subcellular location">
    <subcellularLocation>
        <location evidence="1">Membrane</location>
        <topology evidence="1">Multi-pass membrane protein</topology>
    </subcellularLocation>
</comment>
<evidence type="ECO:0000256" key="3">
    <source>
        <dbReference type="ARBA" id="ARBA00022461"/>
    </source>
</evidence>
<evidence type="ECO:0000256" key="4">
    <source>
        <dbReference type="ARBA" id="ARBA00022692"/>
    </source>
</evidence>
<comment type="caution">
    <text evidence="13">The sequence shown here is derived from an EMBL/GenBank/DDBJ whole genome shotgun (WGS) entry which is preliminary data.</text>
</comment>
<keyword evidence="6" id="KW-0915">Sodium</keyword>
<feature type="transmembrane region" description="Helical" evidence="12">
    <location>
        <begin position="553"/>
        <end position="572"/>
    </location>
</feature>
<evidence type="ECO:0000256" key="9">
    <source>
        <dbReference type="ARBA" id="ARBA00023201"/>
    </source>
</evidence>
<keyword evidence="5 12" id="KW-1133">Transmembrane helix</keyword>
<dbReference type="GO" id="GO:0016020">
    <property type="term" value="C:membrane"/>
    <property type="evidence" value="ECO:0007669"/>
    <property type="project" value="UniProtKB-SubCell"/>
</dbReference>
<keyword evidence="8 12" id="KW-0472">Membrane</keyword>
<accession>A0ABD2PLF4</accession>
<dbReference type="AlphaFoldDB" id="A0ABD2PLF4"/>
<dbReference type="Proteomes" id="UP001626550">
    <property type="component" value="Unassembled WGS sequence"/>
</dbReference>
<dbReference type="PANTHER" id="PTHR11690">
    <property type="entry name" value="AMILORIDE-SENSITIVE SODIUM CHANNEL-RELATED"/>
    <property type="match status" value="1"/>
</dbReference>
<feature type="transmembrane region" description="Helical" evidence="12">
    <location>
        <begin position="69"/>
        <end position="89"/>
    </location>
</feature>
<evidence type="ECO:0000256" key="8">
    <source>
        <dbReference type="ARBA" id="ARBA00023136"/>
    </source>
</evidence>
<comment type="similarity">
    <text evidence="11">Belongs to the amiloride-sensitive sodium channel (TC 1.A.6) family.</text>
</comment>
<dbReference type="InterPro" id="IPR001873">
    <property type="entry name" value="ENaC"/>
</dbReference>
<evidence type="ECO:0000256" key="12">
    <source>
        <dbReference type="SAM" id="Phobius"/>
    </source>
</evidence>
<evidence type="ECO:0000256" key="6">
    <source>
        <dbReference type="ARBA" id="ARBA00023053"/>
    </source>
</evidence>
<evidence type="ECO:0000256" key="5">
    <source>
        <dbReference type="ARBA" id="ARBA00022989"/>
    </source>
</evidence>
<dbReference type="Pfam" id="PF00858">
    <property type="entry name" value="ASC"/>
    <property type="match status" value="1"/>
</dbReference>
<keyword evidence="3 11" id="KW-0894">Sodium channel</keyword>
<evidence type="ECO:0000256" key="10">
    <source>
        <dbReference type="ARBA" id="ARBA00023303"/>
    </source>
</evidence>
<keyword evidence="14" id="KW-1185">Reference proteome</keyword>
<keyword evidence="10 11" id="KW-0407">Ion channel</keyword>
<keyword evidence="2 11" id="KW-0813">Transport</keyword>
<evidence type="ECO:0000256" key="1">
    <source>
        <dbReference type="ARBA" id="ARBA00004141"/>
    </source>
</evidence>
<dbReference type="EMBL" id="JBJKFK010005937">
    <property type="protein sequence ID" value="KAL3308064.1"/>
    <property type="molecule type" value="Genomic_DNA"/>
</dbReference>
<dbReference type="Gene3D" id="1.10.287.770">
    <property type="entry name" value="YojJ-like"/>
    <property type="match status" value="1"/>
</dbReference>
<protein>
    <recommendedName>
        <fullName evidence="15">FMRFamide-activated amiloride-sensitive sodium channel</fullName>
    </recommendedName>
</protein>
<evidence type="ECO:0008006" key="15">
    <source>
        <dbReference type="Google" id="ProtNLM"/>
    </source>
</evidence>
<sequence>MPETNGANCNEQDQVCGQMLRKRSEHRAKTNPTNTHCFETQVLEQFCMTSSIRGISKIYRSDSRVLKNLWLSYIILMISLLLFSCIKIVREYLEYNTTQQNQLIIDAPSPFPALTVCPHQVFSERAVESWQKGTMTPNQFVQRIRNAAKTLYQNDHKDHAAKLLNYETRRVYYQTLDYQQVLQLSHEMEEIFIFCKLKTKIGIYSGDKTTCGVDIKLYTSPEMFNCFTLTVKEQYRLAAETLTMYVQFPTPSIPAMYQDTAFMQDPLNYALGGVMGIHEIGTIPHNLHTQIEPDRFVQISYKTIETRQYSTPKDPCKPEEELLSNPTLKIKDLDFSYNYTYHDCITKLHVDTILEKCDCIFGLGPRPETPNNGTRQFCGYMPEIQSIDDENWKAFVIRARCIRKAKESLEKAHLLGEDAHCIRRCKEQMFETKVSNTAWTPKLWELVWLAEQLEACAVIDHKDQTLDSQLVKARQVLEAYLATSSEEQVLQHMERLKISMKTLPTNTDMKGHYKGRFASIMVKRASNNTQLQEERPSLSMYGLVSRIGGSCTLYLGLTCAFLIEIVEFFFNLRRQEDRRPKQVVINGIATKINTDMPPIPTEEHNNSLNPWERKAAENDRVPGANIEHAI</sequence>
<keyword evidence="7 11" id="KW-0406">Ion transport</keyword>
<gene>
    <name evidence="13" type="ORF">Ciccas_013409</name>
</gene>
<proteinExistence type="inferred from homology"/>
<evidence type="ECO:0000256" key="7">
    <source>
        <dbReference type="ARBA" id="ARBA00023065"/>
    </source>
</evidence>
<keyword evidence="4 11" id="KW-0812">Transmembrane</keyword>
<reference evidence="13 14" key="1">
    <citation type="submission" date="2024-11" db="EMBL/GenBank/DDBJ databases">
        <title>Adaptive evolution of stress response genes in parasites aligns with host niche diversity.</title>
        <authorList>
            <person name="Hahn C."/>
            <person name="Resl P."/>
        </authorList>
    </citation>
    <scope>NUCLEOTIDE SEQUENCE [LARGE SCALE GENOMIC DNA]</scope>
    <source>
        <strain evidence="13">EGGRZ-B1_66</strain>
        <tissue evidence="13">Body</tissue>
    </source>
</reference>
<keyword evidence="9 11" id="KW-0739">Sodium transport</keyword>
<dbReference type="PANTHER" id="PTHR11690:SF248">
    <property type="entry name" value="PICKPOCKET 17, ISOFORM A"/>
    <property type="match status" value="1"/>
</dbReference>
<evidence type="ECO:0000256" key="2">
    <source>
        <dbReference type="ARBA" id="ARBA00022448"/>
    </source>
</evidence>
<name>A0ABD2PLF4_9PLAT</name>
<dbReference type="GO" id="GO:0005272">
    <property type="term" value="F:sodium channel activity"/>
    <property type="evidence" value="ECO:0007669"/>
    <property type="project" value="UniProtKB-KW"/>
</dbReference>
<evidence type="ECO:0000313" key="14">
    <source>
        <dbReference type="Proteomes" id="UP001626550"/>
    </source>
</evidence>
<evidence type="ECO:0000256" key="11">
    <source>
        <dbReference type="RuleBase" id="RU000679"/>
    </source>
</evidence>
<organism evidence="13 14">
    <name type="scientific">Cichlidogyrus casuarinus</name>
    <dbReference type="NCBI Taxonomy" id="1844966"/>
    <lineage>
        <taxon>Eukaryota</taxon>
        <taxon>Metazoa</taxon>
        <taxon>Spiralia</taxon>
        <taxon>Lophotrochozoa</taxon>
        <taxon>Platyhelminthes</taxon>
        <taxon>Monogenea</taxon>
        <taxon>Monopisthocotylea</taxon>
        <taxon>Dactylogyridea</taxon>
        <taxon>Ancyrocephalidae</taxon>
        <taxon>Cichlidogyrus</taxon>
    </lineage>
</organism>
<evidence type="ECO:0000313" key="13">
    <source>
        <dbReference type="EMBL" id="KAL3308064.1"/>
    </source>
</evidence>